<comment type="caution">
    <text evidence="1">The sequence shown here is derived from an EMBL/GenBank/DDBJ whole genome shotgun (WGS) entry which is preliminary data.</text>
</comment>
<gene>
    <name evidence="1" type="ORF">mRhiFer1_010063</name>
</gene>
<dbReference type="AlphaFoldDB" id="A0A7J7Y5B8"/>
<accession>A0A7J7Y5B8</accession>
<evidence type="ECO:0000313" key="1">
    <source>
        <dbReference type="EMBL" id="KAF6357142.1"/>
    </source>
</evidence>
<sequence length="150" mass="16717">MGTSGNSPLVTQLNLWPRAGHHVTLRRKNESDSSSAKSKVNFAQWEASRTLPMVACMLEWSVDLCPRAFGDLGPGAEVWEEPETRPVWRCSAAFSSSSPFFTPGYTPPISKQTIRMKDPIHTGLFFLMNGLMDMKPLYSSEKSKQISLHA</sequence>
<evidence type="ECO:0000313" key="2">
    <source>
        <dbReference type="Proteomes" id="UP000585614"/>
    </source>
</evidence>
<reference evidence="1 2" key="1">
    <citation type="journal article" date="2020" name="Nature">
        <title>Six reference-quality genomes reveal evolution of bat adaptations.</title>
        <authorList>
            <person name="Jebb D."/>
            <person name="Huang Z."/>
            <person name="Pippel M."/>
            <person name="Hughes G.M."/>
            <person name="Lavrichenko K."/>
            <person name="Devanna P."/>
            <person name="Winkler S."/>
            <person name="Jermiin L.S."/>
            <person name="Skirmuntt E.C."/>
            <person name="Katzourakis A."/>
            <person name="Burkitt-Gray L."/>
            <person name="Ray D.A."/>
            <person name="Sullivan K.A.M."/>
            <person name="Roscito J.G."/>
            <person name="Kirilenko B.M."/>
            <person name="Davalos L.M."/>
            <person name="Corthals A.P."/>
            <person name="Power M.L."/>
            <person name="Jones G."/>
            <person name="Ransome R.D."/>
            <person name="Dechmann D.K.N."/>
            <person name="Locatelli A.G."/>
            <person name="Puechmaille S.J."/>
            <person name="Fedrigo O."/>
            <person name="Jarvis E.D."/>
            <person name="Hiller M."/>
            <person name="Vernes S.C."/>
            <person name="Myers E.W."/>
            <person name="Teeling E.C."/>
        </authorList>
    </citation>
    <scope>NUCLEOTIDE SEQUENCE [LARGE SCALE GENOMIC DNA]</scope>
    <source>
        <strain evidence="1">MRhiFer1</strain>
        <tissue evidence="1">Lung</tissue>
    </source>
</reference>
<dbReference type="Proteomes" id="UP000585614">
    <property type="component" value="Unassembled WGS sequence"/>
</dbReference>
<proteinExistence type="predicted"/>
<organism evidence="1 2">
    <name type="scientific">Rhinolophus ferrumequinum</name>
    <name type="common">Greater horseshoe bat</name>
    <dbReference type="NCBI Taxonomy" id="59479"/>
    <lineage>
        <taxon>Eukaryota</taxon>
        <taxon>Metazoa</taxon>
        <taxon>Chordata</taxon>
        <taxon>Craniata</taxon>
        <taxon>Vertebrata</taxon>
        <taxon>Euteleostomi</taxon>
        <taxon>Mammalia</taxon>
        <taxon>Eutheria</taxon>
        <taxon>Laurasiatheria</taxon>
        <taxon>Chiroptera</taxon>
        <taxon>Yinpterochiroptera</taxon>
        <taxon>Rhinolophoidea</taxon>
        <taxon>Rhinolophidae</taxon>
        <taxon>Rhinolophinae</taxon>
        <taxon>Rhinolophus</taxon>
    </lineage>
</organism>
<protein>
    <submittedName>
        <fullName evidence="1">Uncharacterized protein</fullName>
    </submittedName>
</protein>
<dbReference type="EMBL" id="JACAGC010000007">
    <property type="protein sequence ID" value="KAF6357142.1"/>
    <property type="molecule type" value="Genomic_DNA"/>
</dbReference>
<name>A0A7J7Y5B8_RHIFE</name>